<feature type="transmembrane region" description="Helical" evidence="1">
    <location>
        <begin position="14"/>
        <end position="36"/>
    </location>
</feature>
<organism evidence="2 3">
    <name type="scientific">Streptomyces sp. 900105245</name>
    <dbReference type="NCBI Taxonomy" id="3154379"/>
    <lineage>
        <taxon>Bacteria</taxon>
        <taxon>Bacillati</taxon>
        <taxon>Actinomycetota</taxon>
        <taxon>Actinomycetes</taxon>
        <taxon>Kitasatosporales</taxon>
        <taxon>Streptomycetaceae</taxon>
        <taxon>Streptomyces</taxon>
    </lineage>
</organism>
<dbReference type="RefSeq" id="WP_263278096.1">
    <property type="nucleotide sequence ID" value="NZ_JBEOZW010000034.1"/>
</dbReference>
<proteinExistence type="predicted"/>
<sequence length="158" mass="17119">MFLLRLLPPLPREISLAVVGLVFGLFLAVMGSIHGFREVTGTAGTVRVTSCERATGDWDDLWEDGWACAGRFESDDHSVRIEDVALDGILDKLPDTTVAALVDGPAAHTALPDSAGRWKWPALTGAVILAFTAWRIRTVRTMLRLRRITARIAAAPAA</sequence>
<keyword evidence="1" id="KW-0812">Transmembrane</keyword>
<keyword evidence="1" id="KW-0472">Membrane</keyword>
<evidence type="ECO:0000256" key="1">
    <source>
        <dbReference type="SAM" id="Phobius"/>
    </source>
</evidence>
<evidence type="ECO:0000313" key="2">
    <source>
        <dbReference type="EMBL" id="MER6431378.1"/>
    </source>
</evidence>
<evidence type="ECO:0000313" key="3">
    <source>
        <dbReference type="Proteomes" id="UP001470023"/>
    </source>
</evidence>
<keyword evidence="1" id="KW-1133">Transmembrane helix</keyword>
<keyword evidence="3" id="KW-1185">Reference proteome</keyword>
<protein>
    <submittedName>
        <fullName evidence="2">Uncharacterized protein</fullName>
    </submittedName>
</protein>
<accession>A0ABV1UCE1</accession>
<reference evidence="2 3" key="1">
    <citation type="submission" date="2024-06" db="EMBL/GenBank/DDBJ databases">
        <title>The Natural Products Discovery Center: Release of the First 8490 Sequenced Strains for Exploring Actinobacteria Biosynthetic Diversity.</title>
        <authorList>
            <person name="Kalkreuter E."/>
            <person name="Kautsar S.A."/>
            <person name="Yang D."/>
            <person name="Bader C.D."/>
            <person name="Teijaro C.N."/>
            <person name="Fluegel L."/>
            <person name="Davis C.M."/>
            <person name="Simpson J.R."/>
            <person name="Lauterbach L."/>
            <person name="Steele A.D."/>
            <person name="Gui C."/>
            <person name="Meng S."/>
            <person name="Li G."/>
            <person name="Viehrig K."/>
            <person name="Ye F."/>
            <person name="Su P."/>
            <person name="Kiefer A.F."/>
            <person name="Nichols A."/>
            <person name="Cepeda A.J."/>
            <person name="Yan W."/>
            <person name="Fan B."/>
            <person name="Jiang Y."/>
            <person name="Adhikari A."/>
            <person name="Zheng C.-J."/>
            <person name="Schuster L."/>
            <person name="Cowan T.M."/>
            <person name="Smanski M.J."/>
            <person name="Chevrette M.G."/>
            <person name="De Carvalho L.P.S."/>
            <person name="Shen B."/>
        </authorList>
    </citation>
    <scope>NUCLEOTIDE SEQUENCE [LARGE SCALE GENOMIC DNA]</scope>
    <source>
        <strain evidence="2 3">NPDC001166</strain>
    </source>
</reference>
<gene>
    <name evidence="2" type="ORF">ABT272_27145</name>
</gene>
<dbReference type="EMBL" id="JBEPAZ010000027">
    <property type="protein sequence ID" value="MER6431378.1"/>
    <property type="molecule type" value="Genomic_DNA"/>
</dbReference>
<dbReference type="Proteomes" id="UP001470023">
    <property type="component" value="Unassembled WGS sequence"/>
</dbReference>
<name>A0ABV1UCE1_9ACTN</name>
<comment type="caution">
    <text evidence="2">The sequence shown here is derived from an EMBL/GenBank/DDBJ whole genome shotgun (WGS) entry which is preliminary data.</text>
</comment>